<dbReference type="RefSeq" id="WP_245641359.1">
    <property type="nucleotide sequence ID" value="NZ_LOHZ01000040.1"/>
</dbReference>
<dbReference type="InterPro" id="IPR042047">
    <property type="entry name" value="SleB_dom1"/>
</dbReference>
<evidence type="ECO:0000313" key="3">
    <source>
        <dbReference type="Proteomes" id="UP000075737"/>
    </source>
</evidence>
<accession>A0A162MA32</accession>
<dbReference type="PATRIC" id="fig|520767.4.peg.1941"/>
<dbReference type="Gene3D" id="6.20.240.60">
    <property type="match status" value="1"/>
</dbReference>
<dbReference type="GO" id="GO:0016787">
    <property type="term" value="F:hydrolase activity"/>
    <property type="evidence" value="ECO:0007669"/>
    <property type="project" value="InterPro"/>
</dbReference>
<proteinExistence type="predicted"/>
<dbReference type="EMBL" id="LOHZ01000040">
    <property type="protein sequence ID" value="KYO64761.1"/>
    <property type="molecule type" value="Genomic_DNA"/>
</dbReference>
<dbReference type="STRING" id="520767.ATZ99_18190"/>
<dbReference type="Gene3D" id="1.10.10.2520">
    <property type="entry name" value="Cell wall hydrolase SleB, domain 1"/>
    <property type="match status" value="1"/>
</dbReference>
<dbReference type="AlphaFoldDB" id="A0A162MA32"/>
<dbReference type="Pfam" id="PF07486">
    <property type="entry name" value="Hydrolase_2"/>
    <property type="match status" value="1"/>
</dbReference>
<name>A0A162MA32_9FIRM</name>
<feature type="domain" description="Cell wall hydrolase SleB" evidence="1">
    <location>
        <begin position="66"/>
        <end position="164"/>
    </location>
</feature>
<dbReference type="InterPro" id="IPR011105">
    <property type="entry name" value="Cell_wall_hydrolase_SleB"/>
</dbReference>
<protein>
    <submittedName>
        <fullName evidence="2">Spore cortex-lytic enzyme</fullName>
    </submittedName>
</protein>
<gene>
    <name evidence="2" type="primary">sleB_1</name>
    <name evidence="2" type="ORF">ATZ99_18190</name>
</gene>
<reference evidence="2 3" key="1">
    <citation type="submission" date="2015-12" db="EMBL/GenBank/DDBJ databases">
        <title>Draft genome of Thermovenabulum gondwanense isolated from a red thermophilic microbial mat colonisisng an outflow channel of a bore well.</title>
        <authorList>
            <person name="Patel B.K."/>
        </authorList>
    </citation>
    <scope>NUCLEOTIDE SEQUENCE [LARGE SCALE GENOMIC DNA]</scope>
    <source>
        <strain evidence="2 3">R270</strain>
    </source>
</reference>
<sequence>MRTNKLLLLLISFSLVAGILSYYFLVYKNENSVFSKETLSEKSALVTARSSDYVLLARLVSGEARGEPYTGQVGVAAVVINRVKSPKFPNSIPGVIFQPRAFESVSNGQIWAAYPSRTNFNAARDALNGFDPTYGSLFFWNPSKRVSPWIWTRQIIVQIGRHVFGR</sequence>
<keyword evidence="3" id="KW-1185">Reference proteome</keyword>
<comment type="caution">
    <text evidence="2">The sequence shown here is derived from an EMBL/GenBank/DDBJ whole genome shotgun (WGS) entry which is preliminary data.</text>
</comment>
<organism evidence="2 3">
    <name type="scientific">Thermovenabulum gondwanense</name>
    <dbReference type="NCBI Taxonomy" id="520767"/>
    <lineage>
        <taxon>Bacteria</taxon>
        <taxon>Bacillati</taxon>
        <taxon>Bacillota</taxon>
        <taxon>Clostridia</taxon>
        <taxon>Thermosediminibacterales</taxon>
        <taxon>Thermosediminibacteraceae</taxon>
        <taxon>Thermovenabulum</taxon>
    </lineage>
</organism>
<evidence type="ECO:0000259" key="1">
    <source>
        <dbReference type="Pfam" id="PF07486"/>
    </source>
</evidence>
<evidence type="ECO:0000313" key="2">
    <source>
        <dbReference type="EMBL" id="KYO64761.1"/>
    </source>
</evidence>
<dbReference type="Proteomes" id="UP000075737">
    <property type="component" value="Unassembled WGS sequence"/>
</dbReference>